<dbReference type="EMBL" id="PGGS01000027">
    <property type="protein sequence ID" value="PNH11551.1"/>
    <property type="molecule type" value="Genomic_DNA"/>
</dbReference>
<feature type="compositionally biased region" description="Gly residues" evidence="1">
    <location>
        <begin position="840"/>
        <end position="851"/>
    </location>
</feature>
<accession>A0A2J8AGA2</accession>
<feature type="compositionally biased region" description="Acidic residues" evidence="1">
    <location>
        <begin position="652"/>
        <end position="671"/>
    </location>
</feature>
<dbReference type="Pfam" id="PF10382">
    <property type="entry name" value="ZGRF1-like_N"/>
    <property type="match status" value="1"/>
</dbReference>
<gene>
    <name evidence="3" type="ORF">TSOC_001642</name>
</gene>
<feature type="compositionally biased region" description="Low complexity" evidence="1">
    <location>
        <begin position="691"/>
        <end position="714"/>
    </location>
</feature>
<feature type="compositionally biased region" description="Basic and acidic residues" evidence="1">
    <location>
        <begin position="244"/>
        <end position="262"/>
    </location>
</feature>
<dbReference type="Proteomes" id="UP000236333">
    <property type="component" value="Unassembled WGS sequence"/>
</dbReference>
<feature type="compositionally biased region" description="Low complexity" evidence="1">
    <location>
        <begin position="543"/>
        <end position="552"/>
    </location>
</feature>
<name>A0A2J8AGA2_9CHLO</name>
<feature type="compositionally biased region" description="Gly residues" evidence="1">
    <location>
        <begin position="118"/>
        <end position="131"/>
    </location>
</feature>
<feature type="region of interest" description="Disordered" evidence="1">
    <location>
        <begin position="344"/>
        <end position="636"/>
    </location>
</feature>
<feature type="compositionally biased region" description="Low complexity" evidence="1">
    <location>
        <begin position="809"/>
        <end position="826"/>
    </location>
</feature>
<keyword evidence="4" id="KW-1185">Reference proteome</keyword>
<feature type="region of interest" description="Disordered" evidence="1">
    <location>
        <begin position="244"/>
        <end position="272"/>
    </location>
</feature>
<feature type="region of interest" description="Disordered" evidence="1">
    <location>
        <begin position="98"/>
        <end position="135"/>
    </location>
</feature>
<feature type="domain" description="5'-3' DNA helicase ZGRF1-like N-terminal" evidence="2">
    <location>
        <begin position="4"/>
        <end position="44"/>
    </location>
</feature>
<evidence type="ECO:0000313" key="3">
    <source>
        <dbReference type="EMBL" id="PNH11551.1"/>
    </source>
</evidence>
<feature type="region of interest" description="Disordered" evidence="1">
    <location>
        <begin position="167"/>
        <end position="214"/>
    </location>
</feature>
<dbReference type="InterPro" id="IPR018838">
    <property type="entry name" value="ZGRF1-like_N"/>
</dbReference>
<evidence type="ECO:0000259" key="2">
    <source>
        <dbReference type="Pfam" id="PF10382"/>
    </source>
</evidence>
<feature type="compositionally biased region" description="Low complexity" evidence="1">
    <location>
        <begin position="515"/>
        <end position="533"/>
    </location>
</feature>
<comment type="caution">
    <text evidence="3">The sequence shown here is derived from an EMBL/GenBank/DDBJ whole genome shotgun (WGS) entry which is preliminary data.</text>
</comment>
<evidence type="ECO:0000256" key="1">
    <source>
        <dbReference type="SAM" id="MobiDB-lite"/>
    </source>
</evidence>
<feature type="compositionally biased region" description="Polar residues" evidence="1">
    <location>
        <begin position="344"/>
        <end position="354"/>
    </location>
</feature>
<proteinExistence type="predicted"/>
<feature type="compositionally biased region" description="Gly residues" evidence="1">
    <location>
        <begin position="476"/>
        <end position="498"/>
    </location>
</feature>
<feature type="region of interest" description="Disordered" evidence="1">
    <location>
        <begin position="651"/>
        <end position="863"/>
    </location>
</feature>
<feature type="compositionally biased region" description="Low complexity" evidence="1">
    <location>
        <begin position="735"/>
        <end position="770"/>
    </location>
</feature>
<reference evidence="3 4" key="1">
    <citation type="journal article" date="2017" name="Mol. Biol. Evol.">
        <title>The 4-celled Tetrabaena socialis nuclear genome reveals the essential components for genetic control of cell number at the origin of multicellularity in the volvocine lineage.</title>
        <authorList>
            <person name="Featherston J."/>
            <person name="Arakaki Y."/>
            <person name="Hanschen E.R."/>
            <person name="Ferris P.J."/>
            <person name="Michod R.E."/>
            <person name="Olson B.J.S.C."/>
            <person name="Nozaki H."/>
            <person name="Durand P.M."/>
        </authorList>
    </citation>
    <scope>NUCLEOTIDE SEQUENCE [LARGE SCALE GENOMIC DNA]</scope>
    <source>
        <strain evidence="3 4">NIES-571</strain>
    </source>
</reference>
<feature type="compositionally biased region" description="Low complexity" evidence="1">
    <location>
        <begin position="593"/>
        <end position="608"/>
    </location>
</feature>
<feature type="compositionally biased region" description="Low complexity" evidence="1">
    <location>
        <begin position="167"/>
        <end position="202"/>
    </location>
</feature>
<dbReference type="AlphaFoldDB" id="A0A2J8AGA2"/>
<sequence>MQFHKCLYTKHLVKKRKTWEDGFIRFAADGDTSLHDADGKLLESGVRLSADALTASEGPLKQYAGLLVTLEEPCPPHELPAALAPAAHAAPAATNFAQTGRAPAAPPGSAWLRPPPAGGLGGSGPVPGPGAGPACAPGSRRVVPMLGRRAGNAAAFVPPKPLNAAAAAPPAAAAGPPLGAQGAAGQQQLPARLHAAAPAAAAHRPHPPEPQRPRAAPHLEAAWQQQPYDPPASDDVHVPAGAAAERRWQQQERATQQRREGRGAQGEQQAGWGEQASWCGADAGLGAVVASNPRDAPLGAYGSGAALPVPHLAAAAPASAGDASTFRTDDDILALLGFASQTTAAGTPTPQHASTVAPGFGGPSGPHASSCSGVQPPRATPTPQLAPSRPPLPHGAQGAYGGANGRGASAQEGRAGSERTWQRQLPAGGQQQPLKRRRDDDWAGLEDDPDGGVAADDGGVGGAGGPPAYGSRRDGGGCSGNGGGGWTGNDGGGWGSGAASGVSQLVAGDHEGQRGDAQGAAGRGGAWPAAAQGSKPCPADGDAAAAQRAAAAAKRRWGVDDGPSFSCAPAAGPPAAPAPAAPQQQAHHRNSSGAAAAAVGGAGDTQAGPRQQAAHGQQQSGTRGPDAAPVDHERGERRAAAVVCGWGMFEGGGDEGAIDDEEGGVPGEEEGLGSMDRHGGAHPHPQPWPGAPAATAAGLTDAAPRPTWAAAHGGTEAGGAGCAGGGGRRPDPSLPARAAAARARWAAPQAGAAPAPTAQWQTPTHPHQQPQQPPHQPQHHQTPQQQQQQVTTEGSAVPPRPPQREAWKPPALAARPGLGASQAAGGSQPGGSTVGANGPVRGGGGGGGVGGFDALVLPPLDQPAVPRRLVAIPARFNSAEHYR</sequence>
<feature type="compositionally biased region" description="Low complexity" evidence="1">
    <location>
        <begin position="779"/>
        <end position="789"/>
    </location>
</feature>
<feature type="compositionally biased region" description="Gly residues" evidence="1">
    <location>
        <begin position="458"/>
        <end position="467"/>
    </location>
</feature>
<organism evidence="3 4">
    <name type="scientific">Tetrabaena socialis</name>
    <dbReference type="NCBI Taxonomy" id="47790"/>
    <lineage>
        <taxon>Eukaryota</taxon>
        <taxon>Viridiplantae</taxon>
        <taxon>Chlorophyta</taxon>
        <taxon>core chlorophytes</taxon>
        <taxon>Chlorophyceae</taxon>
        <taxon>CS clade</taxon>
        <taxon>Chlamydomonadales</taxon>
        <taxon>Tetrabaenaceae</taxon>
        <taxon>Tetrabaena</taxon>
    </lineage>
</organism>
<feature type="compositionally biased region" description="Gly residues" evidence="1">
    <location>
        <begin position="715"/>
        <end position="727"/>
    </location>
</feature>
<evidence type="ECO:0000313" key="4">
    <source>
        <dbReference type="Proteomes" id="UP000236333"/>
    </source>
</evidence>
<feature type="compositionally biased region" description="Pro residues" evidence="1">
    <location>
        <begin position="571"/>
        <end position="580"/>
    </location>
</feature>
<dbReference type="OrthoDB" id="6513042at2759"/>
<protein>
    <recommendedName>
        <fullName evidence="2">5'-3' DNA helicase ZGRF1-like N-terminal domain-containing protein</fullName>
    </recommendedName>
</protein>